<evidence type="ECO:0000313" key="3">
    <source>
        <dbReference type="Proteomes" id="UP000242367"/>
    </source>
</evidence>
<evidence type="ECO:0000256" key="1">
    <source>
        <dbReference type="SAM" id="MobiDB-lite"/>
    </source>
</evidence>
<keyword evidence="3" id="KW-1185">Reference proteome</keyword>
<gene>
    <name evidence="2" type="ORF">BTM25_39130</name>
</gene>
<dbReference type="EMBL" id="MTBP01000002">
    <property type="protein sequence ID" value="POM25269.1"/>
    <property type="molecule type" value="Genomic_DNA"/>
</dbReference>
<organism evidence="2 3">
    <name type="scientific">Actinomadura rubteroloni</name>
    <dbReference type="NCBI Taxonomy" id="1926885"/>
    <lineage>
        <taxon>Bacteria</taxon>
        <taxon>Bacillati</taxon>
        <taxon>Actinomycetota</taxon>
        <taxon>Actinomycetes</taxon>
        <taxon>Streptosporangiales</taxon>
        <taxon>Thermomonosporaceae</taxon>
        <taxon>Actinomadura</taxon>
    </lineage>
</organism>
<dbReference type="AlphaFoldDB" id="A0A2P4UJP8"/>
<accession>A0A2P4UJP8</accession>
<dbReference type="Proteomes" id="UP000242367">
    <property type="component" value="Unassembled WGS sequence"/>
</dbReference>
<comment type="caution">
    <text evidence="2">The sequence shown here is derived from an EMBL/GenBank/DDBJ whole genome shotgun (WGS) entry which is preliminary data.</text>
</comment>
<evidence type="ECO:0000313" key="2">
    <source>
        <dbReference type="EMBL" id="POM25269.1"/>
    </source>
</evidence>
<proteinExistence type="predicted"/>
<feature type="compositionally biased region" description="Low complexity" evidence="1">
    <location>
        <begin position="25"/>
        <end position="36"/>
    </location>
</feature>
<name>A0A2P4UJP8_9ACTN</name>
<protein>
    <submittedName>
        <fullName evidence="2">Uncharacterized protein</fullName>
    </submittedName>
</protein>
<feature type="compositionally biased region" description="Acidic residues" evidence="1">
    <location>
        <begin position="37"/>
        <end position="49"/>
    </location>
</feature>
<sequence length="55" mass="5582">MLTDTGHLCTVSCFYWPWSCPDAAPQTAAAATAAETEPADGEPAGEDGSPDATVP</sequence>
<reference evidence="2 3" key="1">
    <citation type="journal article" date="2017" name="Chemistry">
        <title>Isolation, Biosynthesis and Chemical Modifications of Rubterolones A-F: Rare Tropolone Alkaloids from Actinomadura sp. 5-2.</title>
        <authorList>
            <person name="Guo H."/>
            <person name="Benndorf R."/>
            <person name="Leichnitz D."/>
            <person name="Klassen J.L."/>
            <person name="Vollmers J."/>
            <person name="Gorls H."/>
            <person name="Steinacker M."/>
            <person name="Weigel C."/>
            <person name="Dahse H.M."/>
            <person name="Kaster A.K."/>
            <person name="de Beer Z.W."/>
            <person name="Poulsen M."/>
            <person name="Beemelmanns C."/>
        </authorList>
    </citation>
    <scope>NUCLEOTIDE SEQUENCE [LARGE SCALE GENOMIC DNA]</scope>
    <source>
        <strain evidence="2 3">5-2</strain>
    </source>
</reference>
<feature type="region of interest" description="Disordered" evidence="1">
    <location>
        <begin position="25"/>
        <end position="55"/>
    </location>
</feature>
<dbReference type="RefSeq" id="WP_168212162.1">
    <property type="nucleotide sequence ID" value="NZ_MTBP01000002.1"/>
</dbReference>